<dbReference type="EMBL" id="JAUSRG010000002">
    <property type="protein sequence ID" value="MDP9904510.1"/>
    <property type="molecule type" value="Genomic_DNA"/>
</dbReference>
<feature type="transmembrane region" description="Helical" evidence="1">
    <location>
        <begin position="6"/>
        <end position="25"/>
    </location>
</feature>
<protein>
    <recommendedName>
        <fullName evidence="6">DUF1453 domain-containing protein</fullName>
    </recommendedName>
</protein>
<dbReference type="Proteomes" id="UP001242995">
    <property type="component" value="Unassembled WGS sequence"/>
</dbReference>
<dbReference type="Proteomes" id="UP001230951">
    <property type="component" value="Unassembled WGS sequence"/>
</dbReference>
<dbReference type="RefSeq" id="WP_306960200.1">
    <property type="nucleotide sequence ID" value="NZ_JAUSRG010000002.1"/>
</dbReference>
<evidence type="ECO:0000313" key="2">
    <source>
        <dbReference type="EMBL" id="MDP9904510.1"/>
    </source>
</evidence>
<accession>A0AAW8DGM2</accession>
<feature type="transmembrane region" description="Helical" evidence="1">
    <location>
        <begin position="104"/>
        <end position="124"/>
    </location>
</feature>
<keyword evidence="1" id="KW-0812">Transmembrane</keyword>
<evidence type="ECO:0008006" key="6">
    <source>
        <dbReference type="Google" id="ProtNLM"/>
    </source>
</evidence>
<proteinExistence type="predicted"/>
<evidence type="ECO:0000313" key="4">
    <source>
        <dbReference type="Proteomes" id="UP001230951"/>
    </source>
</evidence>
<feature type="transmembrane region" description="Helical" evidence="1">
    <location>
        <begin position="37"/>
        <end position="54"/>
    </location>
</feature>
<name>A0AAW8DGM2_9MICC</name>
<keyword evidence="1" id="KW-0472">Membrane</keyword>
<reference evidence="2 4" key="1">
    <citation type="submission" date="2023-07" db="EMBL/GenBank/DDBJ databases">
        <title>Sorghum-associated microbial communities from plants grown in Nebraska, USA.</title>
        <authorList>
            <person name="Schachtman D."/>
        </authorList>
    </citation>
    <scope>NUCLEOTIDE SEQUENCE</scope>
    <source>
        <strain evidence="2">DS1006</strain>
        <strain evidence="3 4">DS1016</strain>
    </source>
</reference>
<organism evidence="2 5">
    <name type="scientific">Arthrobacter bambusae</name>
    <dbReference type="NCBI Taxonomy" id="1338426"/>
    <lineage>
        <taxon>Bacteria</taxon>
        <taxon>Bacillati</taxon>
        <taxon>Actinomycetota</taxon>
        <taxon>Actinomycetes</taxon>
        <taxon>Micrococcales</taxon>
        <taxon>Micrococcaceae</taxon>
        <taxon>Arthrobacter</taxon>
    </lineage>
</organism>
<keyword evidence="1" id="KW-1133">Transmembrane helix</keyword>
<feature type="transmembrane region" description="Helical" evidence="1">
    <location>
        <begin position="130"/>
        <end position="152"/>
    </location>
</feature>
<feature type="transmembrane region" description="Helical" evidence="1">
    <location>
        <begin position="66"/>
        <end position="83"/>
    </location>
</feature>
<dbReference type="AlphaFoldDB" id="A0AAW8DGM2"/>
<evidence type="ECO:0000313" key="3">
    <source>
        <dbReference type="EMBL" id="MDQ0178837.1"/>
    </source>
</evidence>
<comment type="caution">
    <text evidence="2">The sequence shown here is derived from an EMBL/GenBank/DDBJ whole genome shotgun (WGS) entry which is preliminary data.</text>
</comment>
<gene>
    <name evidence="2" type="ORF">J2S90_001456</name>
    <name evidence="3" type="ORF">J2S93_000244</name>
</gene>
<keyword evidence="4" id="KW-1185">Reference proteome</keyword>
<evidence type="ECO:0000313" key="5">
    <source>
        <dbReference type="Proteomes" id="UP001242995"/>
    </source>
</evidence>
<evidence type="ECO:0000256" key="1">
    <source>
        <dbReference type="SAM" id="Phobius"/>
    </source>
</evidence>
<sequence length="171" mass="18615">MPPDQFVGLAVNVVVYLALIAFVLYRQMMAQPLRVRPLVLLPAVLGLFGLQQLARQSLAADRGRVVLLVVGLVIGLGAGLWRGTTFRVWPDAGRVMVKGTAMTLVTWAVLIVIRLPFAFLGYAANHSQGFVVGELLLALAVTFAAQNAVIWARAKGLNVDETIVRPSNRKW</sequence>
<dbReference type="EMBL" id="JAUSTF010000001">
    <property type="protein sequence ID" value="MDQ0178837.1"/>
    <property type="molecule type" value="Genomic_DNA"/>
</dbReference>